<dbReference type="InterPro" id="IPR036388">
    <property type="entry name" value="WH-like_DNA-bd_sf"/>
</dbReference>
<dbReference type="Pfam" id="PF25773">
    <property type="entry name" value="TPR_ANAPC2"/>
    <property type="match status" value="1"/>
</dbReference>
<keyword evidence="9" id="KW-1185">Reference proteome</keyword>
<dbReference type="AlphaFoldDB" id="A0A182Q1F4"/>
<dbReference type="STRING" id="69004.A0A182Q1F4"/>
<keyword evidence="4" id="KW-0833">Ubl conjugation pathway</keyword>
<dbReference type="InterPro" id="IPR014786">
    <property type="entry name" value="ANAPC2_C"/>
</dbReference>
<keyword evidence="2" id="KW-0132">Cell division</keyword>
<name>A0A182Q1F4_9DIPT</name>
<dbReference type="GO" id="GO:0051301">
    <property type="term" value="P:cell division"/>
    <property type="evidence" value="ECO:0007669"/>
    <property type="project" value="UniProtKB-KW"/>
</dbReference>
<dbReference type="SUPFAM" id="SSF75632">
    <property type="entry name" value="Cullin homology domain"/>
    <property type="match status" value="1"/>
</dbReference>
<reference evidence="9" key="1">
    <citation type="submission" date="2014-01" db="EMBL/GenBank/DDBJ databases">
        <title>The Genome Sequence of Anopheles farauti FAR1 (V2).</title>
        <authorList>
            <consortium name="The Broad Institute Genomics Platform"/>
            <person name="Neafsey D.E."/>
            <person name="Besansky N."/>
            <person name="Howell P."/>
            <person name="Walton C."/>
            <person name="Young S.K."/>
            <person name="Zeng Q."/>
            <person name="Gargeya S."/>
            <person name="Fitzgerald M."/>
            <person name="Haas B."/>
            <person name="Abouelleil A."/>
            <person name="Allen A.W."/>
            <person name="Alvarado L."/>
            <person name="Arachchi H.M."/>
            <person name="Berlin A.M."/>
            <person name="Chapman S.B."/>
            <person name="Gainer-Dewar J."/>
            <person name="Goldberg J."/>
            <person name="Griggs A."/>
            <person name="Gujja S."/>
            <person name="Hansen M."/>
            <person name="Howarth C."/>
            <person name="Imamovic A."/>
            <person name="Ireland A."/>
            <person name="Larimer J."/>
            <person name="McCowan C."/>
            <person name="Murphy C."/>
            <person name="Pearson M."/>
            <person name="Poon T.W."/>
            <person name="Priest M."/>
            <person name="Roberts A."/>
            <person name="Saif S."/>
            <person name="Shea T."/>
            <person name="Sisk P."/>
            <person name="Sykes S."/>
            <person name="Wortman J."/>
            <person name="Nusbaum C."/>
            <person name="Birren B."/>
        </authorList>
    </citation>
    <scope>NUCLEOTIDE SEQUENCE [LARGE SCALE GENOMIC DNA]</scope>
    <source>
        <strain evidence="9">FAR1</strain>
    </source>
</reference>
<evidence type="ECO:0000313" key="8">
    <source>
        <dbReference type="EnsemblMetazoa" id="AFAF001190-PA"/>
    </source>
</evidence>
<dbReference type="GO" id="GO:0006511">
    <property type="term" value="P:ubiquitin-dependent protein catabolic process"/>
    <property type="evidence" value="ECO:0007669"/>
    <property type="project" value="InterPro"/>
</dbReference>
<dbReference type="Pfam" id="PF08672">
    <property type="entry name" value="ANAPC2"/>
    <property type="match status" value="1"/>
</dbReference>
<evidence type="ECO:0000256" key="6">
    <source>
        <dbReference type="PROSITE-ProRule" id="PRU00330"/>
    </source>
</evidence>
<dbReference type="InterPro" id="IPR036317">
    <property type="entry name" value="Cullin_homology_sf"/>
</dbReference>
<dbReference type="GO" id="GO:0005680">
    <property type="term" value="C:anaphase-promoting complex"/>
    <property type="evidence" value="ECO:0007669"/>
    <property type="project" value="TreeGrafter"/>
</dbReference>
<keyword evidence="3" id="KW-0498">Mitosis</keyword>
<dbReference type="PROSITE" id="PS50069">
    <property type="entry name" value="CULLIN_2"/>
    <property type="match status" value="1"/>
</dbReference>
<dbReference type="Proteomes" id="UP000075886">
    <property type="component" value="Unassembled WGS sequence"/>
</dbReference>
<dbReference type="InterPro" id="IPR044554">
    <property type="entry name" value="ANAPC2"/>
</dbReference>
<dbReference type="Gene3D" id="3.30.230.130">
    <property type="entry name" value="Cullin, Chain C, Domain 2"/>
    <property type="match status" value="1"/>
</dbReference>
<dbReference type="SMART" id="SM01013">
    <property type="entry name" value="APC2"/>
    <property type="match status" value="1"/>
</dbReference>
<reference evidence="8" key="2">
    <citation type="submission" date="2020-05" db="UniProtKB">
        <authorList>
            <consortium name="EnsemblMetazoa"/>
        </authorList>
    </citation>
    <scope>IDENTIFICATION</scope>
    <source>
        <strain evidence="8">FAR1</strain>
    </source>
</reference>
<dbReference type="GO" id="GO:0031625">
    <property type="term" value="F:ubiquitin protein ligase binding"/>
    <property type="evidence" value="ECO:0007669"/>
    <property type="project" value="InterPro"/>
</dbReference>
<dbReference type="PANTHER" id="PTHR45957:SF1">
    <property type="entry name" value="ANAPHASE-PROMOTING COMPLEX SUBUNIT 2"/>
    <property type="match status" value="1"/>
</dbReference>
<dbReference type="SUPFAM" id="SSF46785">
    <property type="entry name" value="Winged helix' DNA-binding domain"/>
    <property type="match status" value="1"/>
</dbReference>
<dbReference type="InterPro" id="IPR036390">
    <property type="entry name" value="WH_DNA-bd_sf"/>
</dbReference>
<evidence type="ECO:0000256" key="4">
    <source>
        <dbReference type="ARBA" id="ARBA00022786"/>
    </source>
</evidence>
<comment type="similarity">
    <text evidence="6">Belongs to the cullin family.</text>
</comment>
<dbReference type="VEuPathDB" id="VectorBase:AFAF001190"/>
<evidence type="ECO:0000256" key="5">
    <source>
        <dbReference type="ARBA" id="ARBA00023306"/>
    </source>
</evidence>
<evidence type="ECO:0000256" key="1">
    <source>
        <dbReference type="ARBA" id="ARBA00016068"/>
    </source>
</evidence>
<keyword evidence="5" id="KW-0131">Cell cycle</keyword>
<dbReference type="Gene3D" id="1.20.1310.10">
    <property type="entry name" value="Cullin Repeats"/>
    <property type="match status" value="1"/>
</dbReference>
<dbReference type="InterPro" id="IPR016158">
    <property type="entry name" value="Cullin_homology"/>
</dbReference>
<feature type="domain" description="Cullin family profile" evidence="7">
    <location>
        <begin position="441"/>
        <end position="677"/>
    </location>
</feature>
<dbReference type="EnsemblMetazoa" id="AFAF001190-RA">
    <property type="protein sequence ID" value="AFAF001190-PA"/>
    <property type="gene ID" value="AFAF001190"/>
</dbReference>
<accession>A0A182Q1F4</accession>
<sequence length="799" mass="91887">MLQPNLNKMQIGDTETDRLLHKVFPCLQAKLKADEVTEAELSRLHKLLQDKGRLTQVYRWFFAASSKLLHNVVVPEFWAHFTTRSSCYTDNPTGITRFHKAVKELFDRYSFFRRQLKRLEKVCPRDSVPVTVQKSPNELFEFQNQFHCTLLGSVPHEFNELLYPFYSQAFLVISLTHSKFYVATDAELMLEPDQRECEACDFVLSDCQCVDVMEAFISTNRYLMMMGLLERLSGATFDLLIQDRITTKVMKTKENYSSSHMAALEHWLNTVVFDWLICFYNNGSQTFKPEHVKVQEKVERAKKKVLLFMYEQYSKAIIEQFFQIIINFPMSRPAVDDLKLCLSKINTDLCFETTVREMLCTRLLHPGVDTPDILSGYVAALKTLAHFDASAVLLRGITQPIKEYLRGRPETVRCVVTSFTGDGTSDLAEELAKGEKGSANAEFSDDELDESNDWENWQPDPVNKAPATLKFITSCQTADIISMVVDIYGTKEIFVIEYRNLLAERLLSQVEPSIDRDVKQLELLKSRFGDTLLHSCDVMLKDMTESKRINAHILSADSGCSEDVPSQVSALIVSSQFWPTFRKETMELPATIKNMFERYTKAYESYKVNRTLQWKPLNGKVTIELEHNGKVQEMQVTPAQAAIAIHFSEQSRWELDALALKMNMPPVVLRKRIAFWQAQGIIREGQGNVFDLIENGTESENASDQMQTVPHEMCEEEEAESAMESASDQREEELQVFWSYIEAMLTNLDSLPLDRIHQMLKMFASQVDFTQDELKHILQRKVREHKLVYAGGVYQLPKS</sequence>
<dbReference type="Gene3D" id="1.10.10.10">
    <property type="entry name" value="Winged helix-like DNA-binding domain superfamily/Winged helix DNA-binding domain"/>
    <property type="match status" value="1"/>
</dbReference>
<evidence type="ECO:0000313" key="9">
    <source>
        <dbReference type="Proteomes" id="UP000075886"/>
    </source>
</evidence>
<dbReference type="EMBL" id="AXCN02000947">
    <property type="status" value="NOT_ANNOTATED_CDS"/>
    <property type="molecule type" value="Genomic_DNA"/>
</dbReference>
<dbReference type="SMART" id="SM00182">
    <property type="entry name" value="CULLIN"/>
    <property type="match status" value="1"/>
</dbReference>
<protein>
    <recommendedName>
        <fullName evidence="1">Anaphase-promoting complex subunit 2</fullName>
    </recommendedName>
</protein>
<dbReference type="PANTHER" id="PTHR45957">
    <property type="entry name" value="ANAPHASE-PROMOTING COMPLEX SUBUNIT 2"/>
    <property type="match status" value="1"/>
</dbReference>
<evidence type="ECO:0000256" key="2">
    <source>
        <dbReference type="ARBA" id="ARBA00022618"/>
    </source>
</evidence>
<evidence type="ECO:0000256" key="3">
    <source>
        <dbReference type="ARBA" id="ARBA00022776"/>
    </source>
</evidence>
<evidence type="ECO:0000259" key="7">
    <source>
        <dbReference type="PROSITE" id="PS50069"/>
    </source>
</evidence>
<dbReference type="GO" id="GO:0070979">
    <property type="term" value="P:protein K11-linked ubiquitination"/>
    <property type="evidence" value="ECO:0007669"/>
    <property type="project" value="TreeGrafter"/>
</dbReference>
<dbReference type="InterPro" id="IPR057975">
    <property type="entry name" value="TPR_ANAPC2"/>
</dbReference>
<dbReference type="InterPro" id="IPR059120">
    <property type="entry name" value="Cullin-like_AB"/>
</dbReference>
<organism evidence="8 9">
    <name type="scientific">Anopheles farauti</name>
    <dbReference type="NCBI Taxonomy" id="69004"/>
    <lineage>
        <taxon>Eukaryota</taxon>
        <taxon>Metazoa</taxon>
        <taxon>Ecdysozoa</taxon>
        <taxon>Arthropoda</taxon>
        <taxon>Hexapoda</taxon>
        <taxon>Insecta</taxon>
        <taxon>Pterygota</taxon>
        <taxon>Neoptera</taxon>
        <taxon>Endopterygota</taxon>
        <taxon>Diptera</taxon>
        <taxon>Nematocera</taxon>
        <taxon>Culicoidea</taxon>
        <taxon>Culicidae</taxon>
        <taxon>Anophelinae</taxon>
        <taxon>Anopheles</taxon>
    </lineage>
</organism>
<dbReference type="GO" id="GO:0007091">
    <property type="term" value="P:metaphase/anaphase transition of mitotic cell cycle"/>
    <property type="evidence" value="ECO:0007669"/>
    <property type="project" value="TreeGrafter"/>
</dbReference>
<dbReference type="Pfam" id="PF26557">
    <property type="entry name" value="Cullin_AB"/>
    <property type="match status" value="1"/>
</dbReference>
<proteinExistence type="inferred from homology"/>